<feature type="transmembrane region" description="Helical" evidence="1">
    <location>
        <begin position="265"/>
        <end position="284"/>
    </location>
</feature>
<dbReference type="RefSeq" id="WP_092334579.1">
    <property type="nucleotide sequence ID" value="NZ_FNCP01000019.1"/>
</dbReference>
<dbReference type="STRING" id="1121419.SAMN05443529_11917"/>
<reference evidence="3" key="1">
    <citation type="submission" date="2016-10" db="EMBL/GenBank/DDBJ databases">
        <authorList>
            <person name="Varghese N."/>
            <person name="Submissions S."/>
        </authorList>
    </citation>
    <scope>NUCLEOTIDE SEQUENCE [LARGE SCALE GENOMIC DNA]</scope>
    <source>
        <strain evidence="3">DSM 8344</strain>
    </source>
</reference>
<keyword evidence="3" id="KW-1185">Reference proteome</keyword>
<dbReference type="Pfam" id="PF04143">
    <property type="entry name" value="Sulf_transp"/>
    <property type="match status" value="1"/>
</dbReference>
<accession>A0A1G8F992</accession>
<dbReference type="InterPro" id="IPR026366">
    <property type="entry name" value="Seleno_YedE"/>
</dbReference>
<dbReference type="Proteomes" id="UP000198656">
    <property type="component" value="Unassembled WGS sequence"/>
</dbReference>
<feature type="transmembrane region" description="Helical" evidence="1">
    <location>
        <begin position="85"/>
        <end position="109"/>
    </location>
</feature>
<evidence type="ECO:0000313" key="3">
    <source>
        <dbReference type="Proteomes" id="UP000198656"/>
    </source>
</evidence>
<dbReference type="NCBIfam" id="TIGR04112">
    <property type="entry name" value="seleno_YedE"/>
    <property type="match status" value="1"/>
</dbReference>
<feature type="transmembrane region" description="Helical" evidence="1">
    <location>
        <begin position="296"/>
        <end position="316"/>
    </location>
</feature>
<gene>
    <name evidence="2" type="ORF">SAMN05443529_11917</name>
</gene>
<organism evidence="2 3">
    <name type="scientific">Desulfosporosinus hippei DSM 8344</name>
    <dbReference type="NCBI Taxonomy" id="1121419"/>
    <lineage>
        <taxon>Bacteria</taxon>
        <taxon>Bacillati</taxon>
        <taxon>Bacillota</taxon>
        <taxon>Clostridia</taxon>
        <taxon>Eubacteriales</taxon>
        <taxon>Desulfitobacteriaceae</taxon>
        <taxon>Desulfosporosinus</taxon>
    </lineage>
</organism>
<keyword evidence="1" id="KW-0812">Transmembrane</keyword>
<feature type="transmembrane region" description="Helical" evidence="1">
    <location>
        <begin position="328"/>
        <end position="345"/>
    </location>
</feature>
<feature type="transmembrane region" description="Helical" evidence="1">
    <location>
        <begin position="7"/>
        <end position="25"/>
    </location>
</feature>
<proteinExistence type="predicted"/>
<dbReference type="EMBL" id="FNCP01000019">
    <property type="protein sequence ID" value="SDH78677.1"/>
    <property type="molecule type" value="Genomic_DNA"/>
</dbReference>
<protein>
    <submittedName>
        <fullName evidence="2">Uncharacterized protein</fullName>
    </submittedName>
</protein>
<feature type="transmembrane region" description="Helical" evidence="1">
    <location>
        <begin position="225"/>
        <end position="245"/>
    </location>
</feature>
<evidence type="ECO:0000256" key="1">
    <source>
        <dbReference type="SAM" id="Phobius"/>
    </source>
</evidence>
<dbReference type="AlphaFoldDB" id="A0A1G8F992"/>
<feature type="transmembrane region" description="Helical" evidence="1">
    <location>
        <begin position="156"/>
        <end position="178"/>
    </location>
</feature>
<name>A0A1G8F992_9FIRM</name>
<sequence length="362" mass="38149">MDSKKGIIFTGAVIGILAVFLVRFGNPVNMGICIACFIRDTTGALGLHRAEVVQYIRPEIIGIVLGAFLISVAKKEFDVRGGSSPFIRFMLGFVVMIGALMFLGCPLRMVLRLGGGDLNALFGLAGFAAGIILGIIFLKNGFSLKRTYKLSKLEGYLFPLFNVGLFILLLTAPAFIFFSTKGPGAGHAPVRIALAAGLIVGVLVQRTRLCMVGGIRDAILFKDTYLILGFISIIVFASLGNLYFGFYKLGFAGQSVAHADGLWNFLGMALAGWGSVLLGGCPLRQLILAAEGNVDSVITVLGMSAGAAFAHNFSLAASAQGPSPNGKIAVLIGFALLLMIAYFNIERDAKATVQGGVKIGAN</sequence>
<feature type="transmembrane region" description="Helical" evidence="1">
    <location>
        <begin position="121"/>
        <end position="144"/>
    </location>
</feature>
<feature type="transmembrane region" description="Helical" evidence="1">
    <location>
        <begin position="184"/>
        <end position="204"/>
    </location>
</feature>
<feature type="transmembrane region" description="Helical" evidence="1">
    <location>
        <begin position="55"/>
        <end position="73"/>
    </location>
</feature>
<keyword evidence="1" id="KW-1133">Transmembrane helix</keyword>
<keyword evidence="1" id="KW-0472">Membrane</keyword>
<dbReference type="InterPro" id="IPR007272">
    <property type="entry name" value="Sulf_transp_TsuA/YedE"/>
</dbReference>
<dbReference type="OrthoDB" id="3190590at2"/>
<evidence type="ECO:0000313" key="2">
    <source>
        <dbReference type="EMBL" id="SDH78677.1"/>
    </source>
</evidence>